<keyword evidence="3" id="KW-1185">Reference proteome</keyword>
<accession>A0A845ACY4</accession>
<proteinExistence type="predicted"/>
<evidence type="ECO:0000313" key="2">
    <source>
        <dbReference type="EMBL" id="MXP26396.1"/>
    </source>
</evidence>
<gene>
    <name evidence="2" type="ORF">GRI39_10140</name>
</gene>
<dbReference type="OrthoDB" id="72213at2"/>
<dbReference type="RefSeq" id="WP_160739575.1">
    <property type="nucleotide sequence ID" value="NZ_WTYQ01000003.1"/>
</dbReference>
<protein>
    <submittedName>
        <fullName evidence="2">DUF3885 domain-containing protein</fullName>
    </submittedName>
</protein>
<organism evidence="2 3">
    <name type="scientific">Altericroceibacterium indicum</name>
    <dbReference type="NCBI Taxonomy" id="374177"/>
    <lineage>
        <taxon>Bacteria</taxon>
        <taxon>Pseudomonadati</taxon>
        <taxon>Pseudomonadota</taxon>
        <taxon>Alphaproteobacteria</taxon>
        <taxon>Sphingomonadales</taxon>
        <taxon>Erythrobacteraceae</taxon>
        <taxon>Altericroceibacterium</taxon>
    </lineage>
</organism>
<dbReference type="Proteomes" id="UP000460561">
    <property type="component" value="Unassembled WGS sequence"/>
</dbReference>
<comment type="caution">
    <text evidence="2">The sequence shown here is derived from an EMBL/GenBank/DDBJ whole genome shotgun (WGS) entry which is preliminary data.</text>
</comment>
<dbReference type="EMBL" id="WTYQ01000003">
    <property type="protein sequence ID" value="MXP26396.1"/>
    <property type="molecule type" value="Genomic_DNA"/>
</dbReference>
<reference evidence="2 3" key="1">
    <citation type="submission" date="2019-12" db="EMBL/GenBank/DDBJ databases">
        <title>Genomic-based taxomic classification of the family Erythrobacteraceae.</title>
        <authorList>
            <person name="Xu L."/>
        </authorList>
    </citation>
    <scope>NUCLEOTIDE SEQUENCE [LARGE SCALE GENOMIC DNA]</scope>
    <source>
        <strain evidence="2 3">DSM 18604</strain>
    </source>
</reference>
<evidence type="ECO:0000313" key="3">
    <source>
        <dbReference type="Proteomes" id="UP000460561"/>
    </source>
</evidence>
<name>A0A845ACY4_9SPHN</name>
<dbReference type="Pfam" id="PF13021">
    <property type="entry name" value="DUF3885"/>
    <property type="match status" value="1"/>
</dbReference>
<feature type="domain" description="DUF3885" evidence="1">
    <location>
        <begin position="15"/>
        <end position="196"/>
    </location>
</feature>
<sequence length="206" mass="23489">MILSLEPNWQRELWASPYRLRFELCDGDHVGRYLTKFTRSFDRARCLARMALPTDSVTGIIGAFPHPSMVMNAQQYGWTTETGFEQLSELGVSCEAALGSWSGFWWPGDEADPEAEQWVQRAVSLTWDEADIFLWNQIALDLGVEPRAPVLTKLVDLERGVCVNAYDDRGMDITALTKEPLVELYSQFNSWLLDDDRNRMAAVFES</sequence>
<dbReference type="AlphaFoldDB" id="A0A845ACY4"/>
<evidence type="ECO:0000259" key="1">
    <source>
        <dbReference type="Pfam" id="PF13021"/>
    </source>
</evidence>
<dbReference type="InterPro" id="IPR024976">
    <property type="entry name" value="DUF3885"/>
</dbReference>